<evidence type="ECO:0000259" key="2">
    <source>
        <dbReference type="Pfam" id="PF00078"/>
    </source>
</evidence>
<evidence type="ECO:0000313" key="4">
    <source>
        <dbReference type="Proteomes" id="UP001333110"/>
    </source>
</evidence>
<dbReference type="PANTHER" id="PTHR33332">
    <property type="entry name" value="REVERSE TRANSCRIPTASE DOMAIN-CONTAINING PROTEIN"/>
    <property type="match status" value="1"/>
</dbReference>
<gene>
    <name evidence="3" type="ORF">QYF61_018588</name>
</gene>
<feature type="region of interest" description="Disordered" evidence="1">
    <location>
        <begin position="76"/>
        <end position="95"/>
    </location>
</feature>
<sequence length="599" mass="67149">MRLCREKIRSAKAQLELNLATAIKNNTKCFYKYISNKRKAKENVHPLLDEGGNIVTKDEEKAEVLNAFFASAFHSKTSCSPGTQPPELADRDGEQNEAPRIHGEMVSDLLHHLDTHRSMGPDGIHPRVLREVVEVLTKPLSILYQQSWLTGEVPVDWRLENVTPIYKKGQKDDPGNYRPVSLTPVLGKVVEQITLSAITWHVQDNQVIRPRQHGFMKGRSCLTNLISFYDKLTCLVDEGKAVDVVYPDFSKAFDMVSHNILLEKLAAHGLDGCPLRWVKNWLDGQAQRVVVNGVYSSWRPVTSGSVLGPVVFNTFINDLDKGIECTLSQFADDTELCGSVDLLEGRKALQRDLDRLDRWAEVSCMGFNKAKCKVLHLGHSNPMQRYRLGEEWLESCPAEKDLGVLVDSRLNMSQQCAQVAKKANGILACIRNSVASRTRAVIVPLYSALVRPHLECCVQCWAPHSKRDIEGLERVQRRATELGKGLEHKADGERLRALGLFSLEKRRLRGDLIALYNCLKGGGREVTSDRTRGNGLKLCQGRFRLDIRKNVFTPRVVKHWNRLPREVVVTIPGEKDIAATGLWEITSHPGMSIPVPAGG</sequence>
<comment type="caution">
    <text evidence="3">The sequence shown here is derived from an EMBL/GenBank/DDBJ whole genome shotgun (WGS) entry which is preliminary data.</text>
</comment>
<reference evidence="3 4" key="1">
    <citation type="journal article" date="2023" name="J. Hered.">
        <title>Chromosome-level genome of the wood stork (Mycteria americana) provides insight into avian chromosome evolution.</title>
        <authorList>
            <person name="Flamio R. Jr."/>
            <person name="Ramstad K.M."/>
        </authorList>
    </citation>
    <scope>NUCLEOTIDE SEQUENCE [LARGE SCALE GENOMIC DNA]</scope>
    <source>
        <strain evidence="3">JAX WOST 10</strain>
    </source>
</reference>
<dbReference type="EMBL" id="JAUNZN010000004">
    <property type="protein sequence ID" value="KAK4822636.1"/>
    <property type="molecule type" value="Genomic_DNA"/>
</dbReference>
<accession>A0AAN7P6T9</accession>
<name>A0AAN7P6T9_MYCAM</name>
<feature type="domain" description="Reverse transcriptase" evidence="2">
    <location>
        <begin position="169"/>
        <end position="376"/>
    </location>
</feature>
<evidence type="ECO:0000313" key="3">
    <source>
        <dbReference type="EMBL" id="KAK4822636.1"/>
    </source>
</evidence>
<organism evidence="3 4">
    <name type="scientific">Mycteria americana</name>
    <name type="common">Wood stork</name>
    <dbReference type="NCBI Taxonomy" id="33587"/>
    <lineage>
        <taxon>Eukaryota</taxon>
        <taxon>Metazoa</taxon>
        <taxon>Chordata</taxon>
        <taxon>Craniata</taxon>
        <taxon>Vertebrata</taxon>
        <taxon>Euteleostomi</taxon>
        <taxon>Archelosauria</taxon>
        <taxon>Archosauria</taxon>
        <taxon>Dinosauria</taxon>
        <taxon>Saurischia</taxon>
        <taxon>Theropoda</taxon>
        <taxon>Coelurosauria</taxon>
        <taxon>Aves</taxon>
        <taxon>Neognathae</taxon>
        <taxon>Neoaves</taxon>
        <taxon>Aequornithes</taxon>
        <taxon>Ciconiiformes</taxon>
        <taxon>Ciconiidae</taxon>
        <taxon>Mycteria</taxon>
    </lineage>
</organism>
<dbReference type="InterPro" id="IPR000477">
    <property type="entry name" value="RT_dom"/>
</dbReference>
<keyword evidence="4" id="KW-1185">Reference proteome</keyword>
<dbReference type="CDD" id="cd01650">
    <property type="entry name" value="RT_nLTR_like"/>
    <property type="match status" value="1"/>
</dbReference>
<dbReference type="AlphaFoldDB" id="A0AAN7P6T9"/>
<proteinExistence type="predicted"/>
<dbReference type="Pfam" id="PF00078">
    <property type="entry name" value="RVT_1"/>
    <property type="match status" value="1"/>
</dbReference>
<dbReference type="SUPFAM" id="SSF56672">
    <property type="entry name" value="DNA/RNA polymerases"/>
    <property type="match status" value="1"/>
</dbReference>
<evidence type="ECO:0000256" key="1">
    <source>
        <dbReference type="SAM" id="MobiDB-lite"/>
    </source>
</evidence>
<dbReference type="Proteomes" id="UP001333110">
    <property type="component" value="Unassembled WGS sequence"/>
</dbReference>
<dbReference type="InterPro" id="IPR043502">
    <property type="entry name" value="DNA/RNA_pol_sf"/>
</dbReference>
<protein>
    <recommendedName>
        <fullName evidence="2">Reverse transcriptase domain-containing protein</fullName>
    </recommendedName>
</protein>